<comment type="caution">
    <text evidence="1">The sequence shown here is derived from an EMBL/GenBank/DDBJ whole genome shotgun (WGS) entry which is preliminary data.</text>
</comment>
<name>A0A5J4L7D3_9ZZZZ</name>
<sequence>MTTKLVKSVQLSKRLNDLDGKEWVKCTRSYLSDDKRG</sequence>
<reference evidence="1" key="1">
    <citation type="submission" date="2019-10" db="EMBL/GenBank/DDBJ databases">
        <title>Metagenomic sequencing of thiosulfate-disproportionating enrichment culture.</title>
        <authorList>
            <person name="Umezawa K."/>
            <person name="Kojima H."/>
            <person name="Fukui M."/>
        </authorList>
    </citation>
    <scope>NUCLEOTIDE SEQUENCE</scope>
    <source>
        <strain evidence="1">45J</strain>
    </source>
</reference>
<protein>
    <submittedName>
        <fullName evidence="1">Uncharacterized protein</fullName>
    </submittedName>
</protein>
<gene>
    <name evidence="1" type="ORF">A45J_1817</name>
</gene>
<accession>A0A5J4L7D3</accession>
<proteinExistence type="predicted"/>
<dbReference type="EMBL" id="BLAB01000001">
    <property type="protein sequence ID" value="GER94059.1"/>
    <property type="molecule type" value="Genomic_DNA"/>
</dbReference>
<dbReference type="AlphaFoldDB" id="A0A5J4L7D3"/>
<evidence type="ECO:0000313" key="1">
    <source>
        <dbReference type="EMBL" id="GER94059.1"/>
    </source>
</evidence>
<organism evidence="1">
    <name type="scientific">hot springs metagenome</name>
    <dbReference type="NCBI Taxonomy" id="433727"/>
    <lineage>
        <taxon>unclassified sequences</taxon>
        <taxon>metagenomes</taxon>
        <taxon>ecological metagenomes</taxon>
    </lineage>
</organism>